<evidence type="ECO:0000256" key="11">
    <source>
        <dbReference type="SAM" id="Phobius"/>
    </source>
</evidence>
<feature type="transmembrane region" description="Helical" evidence="11">
    <location>
        <begin position="122"/>
        <end position="142"/>
    </location>
</feature>
<evidence type="ECO:0000259" key="14">
    <source>
        <dbReference type="PROSITE" id="PS51007"/>
    </source>
</evidence>
<dbReference type="InterPro" id="IPR027387">
    <property type="entry name" value="Cytb/b6-like_sf"/>
</dbReference>
<proteinExistence type="predicted"/>
<dbReference type="InterPro" id="IPR016174">
    <property type="entry name" value="Di-haem_cyt_TM"/>
</dbReference>
<feature type="domain" description="Cytochrome b/b6 C-terminal region profile" evidence="13">
    <location>
        <begin position="235"/>
        <end position="367"/>
    </location>
</feature>
<dbReference type="EMBL" id="WHLY01000002">
    <property type="protein sequence ID" value="MPR36251.1"/>
    <property type="molecule type" value="Genomic_DNA"/>
</dbReference>
<dbReference type="GO" id="GO:0016020">
    <property type="term" value="C:membrane"/>
    <property type="evidence" value="ECO:0007669"/>
    <property type="project" value="UniProtKB-SubCell"/>
</dbReference>
<dbReference type="InterPro" id="IPR009056">
    <property type="entry name" value="Cyt_c-like_dom"/>
</dbReference>
<keyword evidence="2" id="KW-0813">Transport</keyword>
<evidence type="ECO:0000256" key="2">
    <source>
        <dbReference type="ARBA" id="ARBA00022448"/>
    </source>
</evidence>
<accession>A0A7C9FQ54</accession>
<feature type="transmembrane region" description="Helical" evidence="11">
    <location>
        <begin position="254"/>
        <end position="273"/>
    </location>
</feature>
<dbReference type="GO" id="GO:0022904">
    <property type="term" value="P:respiratory electron transport chain"/>
    <property type="evidence" value="ECO:0007669"/>
    <property type="project" value="InterPro"/>
</dbReference>
<dbReference type="Proteomes" id="UP000479293">
    <property type="component" value="Unassembled WGS sequence"/>
</dbReference>
<evidence type="ECO:0000256" key="3">
    <source>
        <dbReference type="ARBA" id="ARBA00022617"/>
    </source>
</evidence>
<feature type="domain" description="Cytochrome c" evidence="14">
    <location>
        <begin position="385"/>
        <end position="462"/>
    </location>
</feature>
<reference evidence="15 16" key="1">
    <citation type="submission" date="2019-10" db="EMBL/GenBank/DDBJ databases">
        <title>Draft Genome Sequence of Cytophagaceae sp. SJW1-29.</title>
        <authorList>
            <person name="Choi A."/>
        </authorList>
    </citation>
    <scope>NUCLEOTIDE SEQUENCE [LARGE SCALE GENOMIC DNA]</scope>
    <source>
        <strain evidence="15 16">SJW1-29</strain>
    </source>
</reference>
<dbReference type="PANTHER" id="PTHR19271">
    <property type="entry name" value="CYTOCHROME B"/>
    <property type="match status" value="1"/>
</dbReference>
<evidence type="ECO:0000256" key="6">
    <source>
        <dbReference type="ARBA" id="ARBA00022982"/>
    </source>
</evidence>
<dbReference type="SUPFAM" id="SSF81648">
    <property type="entry name" value="a domain/subunit of cytochrome bc1 complex (Ubiquinol-cytochrome c reductase)"/>
    <property type="match status" value="1"/>
</dbReference>
<feature type="transmembrane region" description="Helical" evidence="11">
    <location>
        <begin position="190"/>
        <end position="211"/>
    </location>
</feature>
<dbReference type="GO" id="GO:0020037">
    <property type="term" value="F:heme binding"/>
    <property type="evidence" value="ECO:0007669"/>
    <property type="project" value="InterPro"/>
</dbReference>
<dbReference type="Pfam" id="PF13442">
    <property type="entry name" value="Cytochrome_CBB3"/>
    <property type="match status" value="1"/>
</dbReference>
<evidence type="ECO:0000256" key="1">
    <source>
        <dbReference type="ARBA" id="ARBA00004141"/>
    </source>
</evidence>
<evidence type="ECO:0000259" key="12">
    <source>
        <dbReference type="PROSITE" id="PS51002"/>
    </source>
</evidence>
<dbReference type="InterPro" id="IPR036909">
    <property type="entry name" value="Cyt_c-like_dom_sf"/>
</dbReference>
<evidence type="ECO:0000256" key="7">
    <source>
        <dbReference type="ARBA" id="ARBA00022989"/>
    </source>
</evidence>
<keyword evidence="4 11" id="KW-0812">Transmembrane</keyword>
<evidence type="ECO:0000256" key="9">
    <source>
        <dbReference type="ARBA" id="ARBA00023136"/>
    </source>
</evidence>
<dbReference type="PROSITE" id="PS51003">
    <property type="entry name" value="CYTB_CTER"/>
    <property type="match status" value="1"/>
</dbReference>
<evidence type="ECO:0000313" key="15">
    <source>
        <dbReference type="EMBL" id="MPR36251.1"/>
    </source>
</evidence>
<feature type="transmembrane region" description="Helical" evidence="11">
    <location>
        <begin position="344"/>
        <end position="364"/>
    </location>
</feature>
<comment type="subcellular location">
    <subcellularLocation>
        <location evidence="1">Membrane</location>
        <topology evidence="1">Multi-pass membrane protein</topology>
    </subcellularLocation>
</comment>
<feature type="domain" description="Cytochrome b/b6 N-terminal region profile" evidence="12">
    <location>
        <begin position="8"/>
        <end position="219"/>
    </location>
</feature>
<dbReference type="GO" id="GO:0046872">
    <property type="term" value="F:metal ion binding"/>
    <property type="evidence" value="ECO:0007669"/>
    <property type="project" value="UniProtKB-KW"/>
</dbReference>
<evidence type="ECO:0000256" key="8">
    <source>
        <dbReference type="ARBA" id="ARBA00023004"/>
    </source>
</evidence>
<keyword evidence="9 11" id="KW-0472">Membrane</keyword>
<dbReference type="SUPFAM" id="SSF81342">
    <property type="entry name" value="Transmembrane di-heme cytochromes"/>
    <property type="match status" value="1"/>
</dbReference>
<keyword evidence="8 10" id="KW-0408">Iron</keyword>
<dbReference type="InterPro" id="IPR005798">
    <property type="entry name" value="Cyt_b/b6_C"/>
</dbReference>
<keyword evidence="6" id="KW-0249">Electron transport</keyword>
<dbReference type="GO" id="GO:0009055">
    <property type="term" value="F:electron transfer activity"/>
    <property type="evidence" value="ECO:0007669"/>
    <property type="project" value="InterPro"/>
</dbReference>
<feature type="transmembrane region" description="Helical" evidence="11">
    <location>
        <begin position="36"/>
        <end position="62"/>
    </location>
</feature>
<dbReference type="InterPro" id="IPR005797">
    <property type="entry name" value="Cyt_b/b6_N"/>
</dbReference>
<dbReference type="Pfam" id="PF00033">
    <property type="entry name" value="Cytochrome_B"/>
    <property type="match status" value="1"/>
</dbReference>
<sequence length="474" mass="52737">MRSLFKRLWRWIDDRTGLSATIGPLARHKVPPGSRWAYVFGSATLFCFLLQVFTGVGLALLYQPTSSEAYQSLQYITYQAPLGALLRGLHYMGACGMIVMIGVHMIRVYLTAAYKFPREMNWVTGVLLFILTVVMAFTGQLLRWDSNGIWSTLVGAEQLARFPFIGPALAYFIFGGETINGQTLMRFFNYHVFITPALIFGIVGFHLYLVIRNGISEPAKAGRPVDKKTYRQWYQDLLDKKGVPFWPDAAWRDVVFSVLVILTLVALAIFVGAPELVGPADPTQVDVKPHPDWFLLWPDALYALMPYALESYVMFLMPTVLFGLLFAVPFLSLGGERAPIRRPWAIAGVVLTLAAIVSLTYMGLEAPWAPEFETKQVAAFASSAPEVALGYRVFYEKGCQYCHQMEGQGGSRGPDLSEVATRLTTEQMTIRIVNGGYNMPAFGGSLSRQELTALLDFLNTRRASANRESASTAL</sequence>
<dbReference type="GO" id="GO:0016491">
    <property type="term" value="F:oxidoreductase activity"/>
    <property type="evidence" value="ECO:0007669"/>
    <property type="project" value="InterPro"/>
</dbReference>
<evidence type="ECO:0000256" key="10">
    <source>
        <dbReference type="PROSITE-ProRule" id="PRU00433"/>
    </source>
</evidence>
<dbReference type="Gene3D" id="1.20.810.10">
    <property type="entry name" value="Cytochrome Bc1 Complex, Chain C"/>
    <property type="match status" value="1"/>
</dbReference>
<evidence type="ECO:0000259" key="13">
    <source>
        <dbReference type="PROSITE" id="PS51003"/>
    </source>
</evidence>
<evidence type="ECO:0000313" key="16">
    <source>
        <dbReference type="Proteomes" id="UP000479293"/>
    </source>
</evidence>
<feature type="transmembrane region" description="Helical" evidence="11">
    <location>
        <begin position="312"/>
        <end position="332"/>
    </location>
</feature>
<keyword evidence="3 10" id="KW-0349">Heme</keyword>
<dbReference type="PROSITE" id="PS51007">
    <property type="entry name" value="CYTC"/>
    <property type="match status" value="1"/>
</dbReference>
<keyword evidence="5 10" id="KW-0479">Metal-binding</keyword>
<dbReference type="Gene3D" id="1.10.760.10">
    <property type="entry name" value="Cytochrome c-like domain"/>
    <property type="match status" value="1"/>
</dbReference>
<protein>
    <submittedName>
        <fullName evidence="15">C-type cytochrome</fullName>
    </submittedName>
</protein>
<keyword evidence="16" id="KW-1185">Reference proteome</keyword>
<dbReference type="SUPFAM" id="SSF46626">
    <property type="entry name" value="Cytochrome c"/>
    <property type="match status" value="1"/>
</dbReference>
<name>A0A7C9FQ54_9BACT</name>
<evidence type="ECO:0000256" key="4">
    <source>
        <dbReference type="ARBA" id="ARBA00022692"/>
    </source>
</evidence>
<dbReference type="InterPro" id="IPR036150">
    <property type="entry name" value="Cyt_b/b6_C_sf"/>
</dbReference>
<dbReference type="RefSeq" id="WP_152763988.1">
    <property type="nucleotide sequence ID" value="NZ_WHLY01000002.1"/>
</dbReference>
<comment type="caution">
    <text evidence="15">The sequence shown here is derived from an EMBL/GenBank/DDBJ whole genome shotgun (WGS) entry which is preliminary data.</text>
</comment>
<dbReference type="AlphaFoldDB" id="A0A7C9FQ54"/>
<feature type="transmembrane region" description="Helical" evidence="11">
    <location>
        <begin position="89"/>
        <end position="110"/>
    </location>
</feature>
<organism evidence="15 16">
    <name type="scientific">Salmonirosea aquatica</name>
    <dbReference type="NCBI Taxonomy" id="2654236"/>
    <lineage>
        <taxon>Bacteria</taxon>
        <taxon>Pseudomonadati</taxon>
        <taxon>Bacteroidota</taxon>
        <taxon>Cytophagia</taxon>
        <taxon>Cytophagales</taxon>
        <taxon>Spirosomataceae</taxon>
        <taxon>Salmonirosea</taxon>
    </lineage>
</organism>
<keyword evidence="7 11" id="KW-1133">Transmembrane helix</keyword>
<dbReference type="PANTHER" id="PTHR19271:SF16">
    <property type="entry name" value="CYTOCHROME B"/>
    <property type="match status" value="1"/>
</dbReference>
<evidence type="ECO:0000256" key="5">
    <source>
        <dbReference type="ARBA" id="ARBA00022723"/>
    </source>
</evidence>
<gene>
    <name evidence="15" type="ORF">GBK04_23615</name>
</gene>
<dbReference type="PROSITE" id="PS51002">
    <property type="entry name" value="CYTB_NTER"/>
    <property type="match status" value="1"/>
</dbReference>